<evidence type="ECO:0000256" key="2">
    <source>
        <dbReference type="SAM" id="SignalP"/>
    </source>
</evidence>
<feature type="signal peptide" evidence="2">
    <location>
        <begin position="1"/>
        <end position="21"/>
    </location>
</feature>
<proteinExistence type="predicted"/>
<keyword evidence="5" id="KW-1185">Reference proteome</keyword>
<protein>
    <submittedName>
        <fullName evidence="4">DUF4163 domain-containing protein</fullName>
    </submittedName>
</protein>
<feature type="domain" description="Deacetylase PdaC" evidence="3">
    <location>
        <begin position="104"/>
        <end position="175"/>
    </location>
</feature>
<comment type="caution">
    <text evidence="4">The sequence shown here is derived from an EMBL/GenBank/DDBJ whole genome shotgun (WGS) entry which is preliminary data.</text>
</comment>
<evidence type="ECO:0000256" key="1">
    <source>
        <dbReference type="SAM" id="MobiDB-lite"/>
    </source>
</evidence>
<evidence type="ECO:0000259" key="3">
    <source>
        <dbReference type="Pfam" id="PF13739"/>
    </source>
</evidence>
<dbReference type="EMBL" id="JACRSO010000004">
    <property type="protein sequence ID" value="MBC8529827.1"/>
    <property type="molecule type" value="Genomic_DNA"/>
</dbReference>
<dbReference type="InterPro" id="IPR025303">
    <property type="entry name" value="PdaC"/>
</dbReference>
<gene>
    <name evidence="4" type="ORF">H8699_10350</name>
</gene>
<dbReference type="AlphaFoldDB" id="A0A926D1V3"/>
<dbReference type="Gene3D" id="3.30.565.40">
    <property type="entry name" value="Fervidobacterium nodosum Rt17-B1 like"/>
    <property type="match status" value="1"/>
</dbReference>
<feature type="region of interest" description="Disordered" evidence="1">
    <location>
        <begin position="31"/>
        <end position="89"/>
    </location>
</feature>
<dbReference type="Pfam" id="PF13739">
    <property type="entry name" value="PdaC"/>
    <property type="match status" value="1"/>
</dbReference>
<accession>A0A926D1V3</accession>
<evidence type="ECO:0000313" key="4">
    <source>
        <dbReference type="EMBL" id="MBC8529827.1"/>
    </source>
</evidence>
<dbReference type="Proteomes" id="UP000654279">
    <property type="component" value="Unassembled WGS sequence"/>
</dbReference>
<keyword evidence="2" id="KW-0732">Signal</keyword>
<feature type="chain" id="PRO_5037530015" evidence="2">
    <location>
        <begin position="22"/>
        <end position="283"/>
    </location>
</feature>
<reference evidence="4" key="1">
    <citation type="submission" date="2020-08" db="EMBL/GenBank/DDBJ databases">
        <title>Genome public.</title>
        <authorList>
            <person name="Liu C."/>
            <person name="Sun Q."/>
        </authorList>
    </citation>
    <scope>NUCLEOTIDE SEQUENCE</scope>
    <source>
        <strain evidence="4">NSJ-44</strain>
    </source>
</reference>
<organism evidence="4 5">
    <name type="scientific">Luoshenia tenuis</name>
    <dbReference type="NCBI Taxonomy" id="2763654"/>
    <lineage>
        <taxon>Bacteria</taxon>
        <taxon>Bacillati</taxon>
        <taxon>Bacillota</taxon>
        <taxon>Clostridia</taxon>
        <taxon>Christensenellales</taxon>
        <taxon>Christensenellaceae</taxon>
        <taxon>Luoshenia</taxon>
    </lineage>
</organism>
<name>A0A926D1V3_9FIRM</name>
<evidence type="ECO:0000313" key="5">
    <source>
        <dbReference type="Proteomes" id="UP000654279"/>
    </source>
</evidence>
<feature type="compositionally biased region" description="Low complexity" evidence="1">
    <location>
        <begin position="40"/>
        <end position="83"/>
    </location>
</feature>
<dbReference type="PROSITE" id="PS51257">
    <property type="entry name" value="PROKAR_LIPOPROTEIN"/>
    <property type="match status" value="1"/>
</dbReference>
<dbReference type="RefSeq" id="WP_249285637.1">
    <property type="nucleotide sequence ID" value="NZ_JACRSO010000004.1"/>
</dbReference>
<sequence>MKKYSSKIFCLFLLCALAAVACTSVDGGVRSSPLPTGGVPATATPAEPEAAPSPCASPSPQNTPAITPPATATPAASPQAAQTNGQDMAPAYSVSTRSVKRDGISVTYPQVEGLANAAAQQAINDTIDKTVQQAIADMGKEDTYSLNFEVMTQDEQILSLVMKGGLYYQGSAHPTSFAYTYNFDLATGQSRSLMAGRDPAYIAQAVQAGKITILNGDDEMKGYVVEYLTQVLDPEILGAAMAQADNGSADGVMTFEKDGQLCLVLPVTHALGDYCLARVDGVQ</sequence>